<dbReference type="Pfam" id="PF02518">
    <property type="entry name" value="HATPase_c"/>
    <property type="match status" value="1"/>
</dbReference>
<comment type="subcellular location">
    <subcellularLocation>
        <location evidence="2">Cell inner membrane</location>
        <topology evidence="2">Multi-pass membrane protein</topology>
    </subcellularLocation>
</comment>
<dbReference type="PANTHER" id="PTHR44936">
    <property type="entry name" value="SENSOR PROTEIN CREC"/>
    <property type="match status" value="1"/>
</dbReference>
<evidence type="ECO:0000256" key="15">
    <source>
        <dbReference type="SAM" id="Phobius"/>
    </source>
</evidence>
<evidence type="ECO:0000256" key="13">
    <source>
        <dbReference type="ARBA" id="ARBA00023012"/>
    </source>
</evidence>
<name>A0A2N5XXF7_9HYPH</name>
<keyword evidence="12 15" id="KW-1133">Transmembrane helix</keyword>
<keyword evidence="7" id="KW-0808">Transferase</keyword>
<dbReference type="PROSITE" id="PS50885">
    <property type="entry name" value="HAMP"/>
    <property type="match status" value="1"/>
</dbReference>
<comment type="caution">
    <text evidence="18">The sequence shown here is derived from an EMBL/GenBank/DDBJ whole genome shotgun (WGS) entry which is preliminary data.</text>
</comment>
<dbReference type="SMART" id="SM00388">
    <property type="entry name" value="HisKA"/>
    <property type="match status" value="1"/>
</dbReference>
<evidence type="ECO:0000256" key="14">
    <source>
        <dbReference type="ARBA" id="ARBA00023136"/>
    </source>
</evidence>
<dbReference type="SMART" id="SM00387">
    <property type="entry name" value="HATPase_c"/>
    <property type="match status" value="1"/>
</dbReference>
<dbReference type="Pfam" id="PF00672">
    <property type="entry name" value="HAMP"/>
    <property type="match status" value="1"/>
</dbReference>
<sequence>MDTGNNVDQSDDRAATKPHWQQSLYQTLSPLRFVYEGYRKIARRLARLMPKGIYARSLIIIVAPMVILQSVLAFVFMERHWQTVTNRLSTAVTQDISALIAVLETYPQDEDYNQIVTLAKDKLDLNVTILPDGPLPPPGPKPFFTLLDYALSQQITTLIGKPFWIDTVGRSNIVEIRIKLEDKVLRVFARRSQTYASNSHIFLIWMAGTSLVLLVVAILFLRNQIRPIQRLADAAERFGKGQEAQNFRPAGAREVRQAAHAFIEMKRRIERQIEQRTTMLAGVSHDLRTILTRFKLQLAIFGDEPEVADMERDVDEMQHMLEDYLAFASGSSSETAEMINIEDFLSELEHDALRSGFPLKITHTGGKRVEVRPQTVKRCLHNLLSNAARYSENIELTSERLGNWWLIIIDDDGPGIPEEEWESVFRPFYRLDSARNQDNPTTGLGLAIARDIARGHGGDIKLGESPLGGLRATLRLPS</sequence>
<dbReference type="InterPro" id="IPR004358">
    <property type="entry name" value="Sig_transdc_His_kin-like_C"/>
</dbReference>
<dbReference type="PRINTS" id="PR00344">
    <property type="entry name" value="BCTRLSENSOR"/>
</dbReference>
<dbReference type="Gene3D" id="1.10.287.130">
    <property type="match status" value="1"/>
</dbReference>
<gene>
    <name evidence="18" type="ORF">C0081_02665</name>
</gene>
<dbReference type="EC" id="2.7.13.3" evidence="3"/>
<evidence type="ECO:0000256" key="1">
    <source>
        <dbReference type="ARBA" id="ARBA00000085"/>
    </source>
</evidence>
<dbReference type="InterPro" id="IPR036890">
    <property type="entry name" value="HATPase_C_sf"/>
</dbReference>
<dbReference type="SUPFAM" id="SSF47384">
    <property type="entry name" value="Homodimeric domain of signal transducing histidine kinase"/>
    <property type="match status" value="1"/>
</dbReference>
<dbReference type="PANTHER" id="PTHR44936:SF5">
    <property type="entry name" value="SENSOR HISTIDINE KINASE ENVZ"/>
    <property type="match status" value="1"/>
</dbReference>
<evidence type="ECO:0000256" key="8">
    <source>
        <dbReference type="ARBA" id="ARBA00022692"/>
    </source>
</evidence>
<evidence type="ECO:0000259" key="16">
    <source>
        <dbReference type="PROSITE" id="PS50109"/>
    </source>
</evidence>
<dbReference type="InterPro" id="IPR003660">
    <property type="entry name" value="HAMP_dom"/>
</dbReference>
<evidence type="ECO:0000256" key="9">
    <source>
        <dbReference type="ARBA" id="ARBA00022741"/>
    </source>
</evidence>
<dbReference type="InterPro" id="IPR003594">
    <property type="entry name" value="HATPase_dom"/>
</dbReference>
<dbReference type="InterPro" id="IPR003661">
    <property type="entry name" value="HisK_dim/P_dom"/>
</dbReference>
<evidence type="ECO:0000256" key="2">
    <source>
        <dbReference type="ARBA" id="ARBA00004429"/>
    </source>
</evidence>
<dbReference type="SUPFAM" id="SSF55874">
    <property type="entry name" value="ATPase domain of HSP90 chaperone/DNA topoisomerase II/histidine kinase"/>
    <property type="match status" value="1"/>
</dbReference>
<keyword evidence="19" id="KW-1185">Reference proteome</keyword>
<dbReference type="CDD" id="cd06225">
    <property type="entry name" value="HAMP"/>
    <property type="match status" value="1"/>
</dbReference>
<dbReference type="GO" id="GO:0005886">
    <property type="term" value="C:plasma membrane"/>
    <property type="evidence" value="ECO:0007669"/>
    <property type="project" value="UniProtKB-SubCell"/>
</dbReference>
<keyword evidence="4" id="KW-1003">Cell membrane</keyword>
<evidence type="ECO:0000256" key="4">
    <source>
        <dbReference type="ARBA" id="ARBA00022475"/>
    </source>
</evidence>
<evidence type="ECO:0000256" key="3">
    <source>
        <dbReference type="ARBA" id="ARBA00012438"/>
    </source>
</evidence>
<evidence type="ECO:0000256" key="10">
    <source>
        <dbReference type="ARBA" id="ARBA00022777"/>
    </source>
</evidence>
<dbReference type="AlphaFoldDB" id="A0A2N5XXF7"/>
<evidence type="ECO:0000256" key="11">
    <source>
        <dbReference type="ARBA" id="ARBA00022840"/>
    </source>
</evidence>
<dbReference type="SMART" id="SM00304">
    <property type="entry name" value="HAMP"/>
    <property type="match status" value="1"/>
</dbReference>
<dbReference type="InterPro" id="IPR050980">
    <property type="entry name" value="2C_sensor_his_kinase"/>
</dbReference>
<feature type="domain" description="Histidine kinase" evidence="16">
    <location>
        <begin position="282"/>
        <end position="478"/>
    </location>
</feature>
<evidence type="ECO:0000256" key="7">
    <source>
        <dbReference type="ARBA" id="ARBA00022679"/>
    </source>
</evidence>
<dbReference type="InterPro" id="IPR036097">
    <property type="entry name" value="HisK_dim/P_sf"/>
</dbReference>
<dbReference type="Gene3D" id="3.30.565.10">
    <property type="entry name" value="Histidine kinase-like ATPase, C-terminal domain"/>
    <property type="match status" value="1"/>
</dbReference>
<keyword evidence="11" id="KW-0067">ATP-binding</keyword>
<accession>A0A2N5XXF7</accession>
<keyword evidence="6" id="KW-0597">Phosphoprotein</keyword>
<evidence type="ECO:0000313" key="18">
    <source>
        <dbReference type="EMBL" id="PLW79147.1"/>
    </source>
</evidence>
<evidence type="ECO:0000256" key="12">
    <source>
        <dbReference type="ARBA" id="ARBA00022989"/>
    </source>
</evidence>
<dbReference type="InterPro" id="IPR005467">
    <property type="entry name" value="His_kinase_dom"/>
</dbReference>
<reference evidence="18 19" key="1">
    <citation type="submission" date="2018-01" db="EMBL/GenBank/DDBJ databases">
        <title>The draft genome sequence of Cohaesibacter sp. H1304.</title>
        <authorList>
            <person name="Wang N.-N."/>
            <person name="Du Z.-J."/>
        </authorList>
    </citation>
    <scope>NUCLEOTIDE SEQUENCE [LARGE SCALE GENOMIC DNA]</scope>
    <source>
        <strain evidence="18 19">H1304</strain>
    </source>
</reference>
<evidence type="ECO:0000259" key="17">
    <source>
        <dbReference type="PROSITE" id="PS50885"/>
    </source>
</evidence>
<dbReference type="OrthoDB" id="9804645at2"/>
<dbReference type="GO" id="GO:0000155">
    <property type="term" value="F:phosphorelay sensor kinase activity"/>
    <property type="evidence" value="ECO:0007669"/>
    <property type="project" value="InterPro"/>
</dbReference>
<dbReference type="RefSeq" id="WP_101532229.1">
    <property type="nucleotide sequence ID" value="NZ_PKUQ01000001.1"/>
</dbReference>
<comment type="catalytic activity">
    <reaction evidence="1">
        <text>ATP + protein L-histidine = ADP + protein N-phospho-L-histidine.</text>
        <dbReference type="EC" id="2.7.13.3"/>
    </reaction>
</comment>
<keyword evidence="8 15" id="KW-0812">Transmembrane</keyword>
<dbReference type="GO" id="GO:0005524">
    <property type="term" value="F:ATP binding"/>
    <property type="evidence" value="ECO:0007669"/>
    <property type="project" value="UniProtKB-KW"/>
</dbReference>
<dbReference type="CDD" id="cd00082">
    <property type="entry name" value="HisKA"/>
    <property type="match status" value="1"/>
</dbReference>
<feature type="domain" description="HAMP" evidence="17">
    <location>
        <begin position="222"/>
        <end position="274"/>
    </location>
</feature>
<dbReference type="Proteomes" id="UP000234881">
    <property type="component" value="Unassembled WGS sequence"/>
</dbReference>
<feature type="transmembrane region" description="Helical" evidence="15">
    <location>
        <begin position="201"/>
        <end position="221"/>
    </location>
</feature>
<keyword evidence="10 18" id="KW-0418">Kinase</keyword>
<keyword evidence="9" id="KW-0547">Nucleotide-binding</keyword>
<feature type="transmembrane region" description="Helical" evidence="15">
    <location>
        <begin position="53"/>
        <end position="77"/>
    </location>
</feature>
<dbReference type="PROSITE" id="PS50109">
    <property type="entry name" value="HIS_KIN"/>
    <property type="match status" value="1"/>
</dbReference>
<keyword evidence="13" id="KW-0902">Two-component regulatory system</keyword>
<dbReference type="Pfam" id="PF00512">
    <property type="entry name" value="HisKA"/>
    <property type="match status" value="1"/>
</dbReference>
<keyword evidence="14 15" id="KW-0472">Membrane</keyword>
<evidence type="ECO:0000256" key="5">
    <source>
        <dbReference type="ARBA" id="ARBA00022519"/>
    </source>
</evidence>
<protein>
    <recommendedName>
        <fullName evidence="3">histidine kinase</fullName>
        <ecNumber evidence="3">2.7.13.3</ecNumber>
    </recommendedName>
</protein>
<organism evidence="18 19">
    <name type="scientific">Cohaesibacter celericrescens</name>
    <dbReference type="NCBI Taxonomy" id="2067669"/>
    <lineage>
        <taxon>Bacteria</taxon>
        <taxon>Pseudomonadati</taxon>
        <taxon>Pseudomonadota</taxon>
        <taxon>Alphaproteobacteria</taxon>
        <taxon>Hyphomicrobiales</taxon>
        <taxon>Cohaesibacteraceae</taxon>
    </lineage>
</organism>
<evidence type="ECO:0000313" key="19">
    <source>
        <dbReference type="Proteomes" id="UP000234881"/>
    </source>
</evidence>
<evidence type="ECO:0000256" key="6">
    <source>
        <dbReference type="ARBA" id="ARBA00022553"/>
    </source>
</evidence>
<dbReference type="EMBL" id="PKUQ01000001">
    <property type="protein sequence ID" value="PLW79147.1"/>
    <property type="molecule type" value="Genomic_DNA"/>
</dbReference>
<proteinExistence type="predicted"/>
<keyword evidence="5" id="KW-0997">Cell inner membrane</keyword>